<protein>
    <submittedName>
        <fullName evidence="2">Uncharacterized protein</fullName>
    </submittedName>
</protein>
<keyword evidence="1" id="KW-1133">Transmembrane helix</keyword>
<dbReference type="EMBL" id="SNRW01003640">
    <property type="protein sequence ID" value="KAA6389298.1"/>
    <property type="molecule type" value="Genomic_DNA"/>
</dbReference>
<accession>A0A5J4W387</accession>
<feature type="transmembrane region" description="Helical" evidence="1">
    <location>
        <begin position="19"/>
        <end position="39"/>
    </location>
</feature>
<keyword evidence="1" id="KW-0472">Membrane</keyword>
<evidence type="ECO:0000313" key="2">
    <source>
        <dbReference type="EMBL" id="KAA6389298.1"/>
    </source>
</evidence>
<name>A0A5J4W387_9EUKA</name>
<keyword evidence="1" id="KW-0812">Transmembrane</keyword>
<proteinExistence type="predicted"/>
<dbReference type="AlphaFoldDB" id="A0A5J4W387"/>
<organism evidence="2 3">
    <name type="scientific">Streblomastix strix</name>
    <dbReference type="NCBI Taxonomy" id="222440"/>
    <lineage>
        <taxon>Eukaryota</taxon>
        <taxon>Metamonada</taxon>
        <taxon>Preaxostyla</taxon>
        <taxon>Oxymonadida</taxon>
        <taxon>Streblomastigidae</taxon>
        <taxon>Streblomastix</taxon>
    </lineage>
</organism>
<evidence type="ECO:0000256" key="1">
    <source>
        <dbReference type="SAM" id="Phobius"/>
    </source>
</evidence>
<reference evidence="2 3" key="1">
    <citation type="submission" date="2019-03" db="EMBL/GenBank/DDBJ databases">
        <title>Single cell metagenomics reveals metabolic interactions within the superorganism composed of flagellate Streblomastix strix and complex community of Bacteroidetes bacteria on its surface.</title>
        <authorList>
            <person name="Treitli S.C."/>
            <person name="Kolisko M."/>
            <person name="Husnik F."/>
            <person name="Keeling P."/>
            <person name="Hampl V."/>
        </authorList>
    </citation>
    <scope>NUCLEOTIDE SEQUENCE [LARGE SCALE GENOMIC DNA]</scope>
    <source>
        <strain evidence="2">ST1C</strain>
    </source>
</reference>
<dbReference type="Proteomes" id="UP000324800">
    <property type="component" value="Unassembled WGS sequence"/>
</dbReference>
<gene>
    <name evidence="2" type="ORF">EZS28_015176</name>
</gene>
<evidence type="ECO:0000313" key="3">
    <source>
        <dbReference type="Proteomes" id="UP000324800"/>
    </source>
</evidence>
<comment type="caution">
    <text evidence="2">The sequence shown here is derived from an EMBL/GenBank/DDBJ whole genome shotgun (WGS) entry which is preliminary data.</text>
</comment>
<sequence length="140" mass="16012">MNARAEDQLITMTGKTKQWLVGLLLFGLVVCPYTTIILIRSSIETTLIYDPSSLTLTVVKIRNRFQRLFCMDEESRISYDMTFLSYMYIGYGCCCTGDGLEFKTRGDRKVETNSVFDADEMKNLVDTIKSGRENSMFAHI</sequence>